<dbReference type="OrthoDB" id="1728974at2759"/>
<keyword evidence="1" id="KW-0378">Hydrolase</keyword>
<organism evidence="1 2">
    <name type="scientific">Phytophthora megakarya</name>
    <dbReference type="NCBI Taxonomy" id="4795"/>
    <lineage>
        <taxon>Eukaryota</taxon>
        <taxon>Sar</taxon>
        <taxon>Stramenopiles</taxon>
        <taxon>Oomycota</taxon>
        <taxon>Peronosporomycetes</taxon>
        <taxon>Peronosporales</taxon>
        <taxon>Peronosporaceae</taxon>
        <taxon>Phytophthora</taxon>
    </lineage>
</organism>
<dbReference type="EMBL" id="NBNE01000021">
    <property type="protein sequence ID" value="OWZ24247.1"/>
    <property type="molecule type" value="Genomic_DNA"/>
</dbReference>
<dbReference type="PANTHER" id="PTHR10492:SF57">
    <property type="entry name" value="ATP-DEPENDENT DNA HELICASE"/>
    <property type="match status" value="1"/>
</dbReference>
<keyword evidence="1" id="KW-0547">Nucleotide-binding</keyword>
<dbReference type="STRING" id="4795.A0A225X4H6"/>
<dbReference type="Proteomes" id="UP000198211">
    <property type="component" value="Unassembled WGS sequence"/>
</dbReference>
<name>A0A225X4H6_9STRA</name>
<keyword evidence="1" id="KW-0347">Helicase</keyword>
<keyword evidence="2" id="KW-1185">Reference proteome</keyword>
<comment type="caution">
    <text evidence="1">The sequence shown here is derived from an EMBL/GenBank/DDBJ whole genome shotgun (WGS) entry which is preliminary data.</text>
</comment>
<gene>
    <name evidence="1" type="ORF">PHMEG_000726</name>
</gene>
<dbReference type="GO" id="GO:0004386">
    <property type="term" value="F:helicase activity"/>
    <property type="evidence" value="ECO:0007669"/>
    <property type="project" value="UniProtKB-KW"/>
</dbReference>
<sequence>MKNGKYSKKFPKPLSEGTTMAEGTYPNYKRCTRSPSELVIGRKWVVPYNLLLSQTYNCHINVEVCATTKAVKYIYKYGAEMTMLLFEAKQTARYISPMEACMWLFKNHKDPRTR</sequence>
<keyword evidence="1" id="KW-0067">ATP-binding</keyword>
<proteinExistence type="predicted"/>
<evidence type="ECO:0000313" key="2">
    <source>
        <dbReference type="Proteomes" id="UP000198211"/>
    </source>
</evidence>
<dbReference type="AlphaFoldDB" id="A0A225X4H6"/>
<protein>
    <submittedName>
        <fullName evidence="1">Helitron helicase</fullName>
    </submittedName>
</protein>
<evidence type="ECO:0000313" key="1">
    <source>
        <dbReference type="EMBL" id="OWZ24247.1"/>
    </source>
</evidence>
<accession>A0A225X4H6</accession>
<dbReference type="PANTHER" id="PTHR10492">
    <property type="match status" value="1"/>
</dbReference>
<reference evidence="2" key="1">
    <citation type="submission" date="2017-03" db="EMBL/GenBank/DDBJ databases">
        <title>Phytopthora megakarya and P. palmivora, two closely related causual agents of cacao black pod achieved similar genome size and gene model numbers by different mechanisms.</title>
        <authorList>
            <person name="Ali S."/>
            <person name="Shao J."/>
            <person name="Larry D.J."/>
            <person name="Kronmiller B."/>
            <person name="Shen D."/>
            <person name="Strem M.D."/>
            <person name="Melnick R.L."/>
            <person name="Guiltinan M.J."/>
            <person name="Tyler B.M."/>
            <person name="Meinhardt L.W."/>
            <person name="Bailey B.A."/>
        </authorList>
    </citation>
    <scope>NUCLEOTIDE SEQUENCE [LARGE SCALE GENOMIC DNA]</scope>
    <source>
        <strain evidence="2">zdho120</strain>
    </source>
</reference>